<reference evidence="5" key="1">
    <citation type="journal article" date="2014" name="Front. Microbiol.">
        <title>High frequency of phylogenetically diverse reductive dehalogenase-homologous genes in deep subseafloor sedimentary metagenomes.</title>
        <authorList>
            <person name="Kawai M."/>
            <person name="Futagami T."/>
            <person name="Toyoda A."/>
            <person name="Takaki Y."/>
            <person name="Nishi S."/>
            <person name="Hori S."/>
            <person name="Arai W."/>
            <person name="Tsubouchi T."/>
            <person name="Morono Y."/>
            <person name="Uchiyama I."/>
            <person name="Ito T."/>
            <person name="Fujiyama A."/>
            <person name="Inagaki F."/>
            <person name="Takami H."/>
        </authorList>
    </citation>
    <scope>NUCLEOTIDE SEQUENCE</scope>
    <source>
        <strain evidence="5">Expedition CK06-06</strain>
    </source>
</reference>
<comment type="caution">
    <text evidence="5">The sequence shown here is derived from an EMBL/GenBank/DDBJ whole genome shotgun (WGS) entry which is preliminary data.</text>
</comment>
<dbReference type="PANTHER" id="PTHR43392:SF2">
    <property type="entry name" value="AAA-TYPE ATPASE FAMILY PROTEIN _ ANKYRIN REPEAT FAMILY PROTEIN"/>
    <property type="match status" value="1"/>
</dbReference>
<evidence type="ECO:0000256" key="2">
    <source>
        <dbReference type="ARBA" id="ARBA00022741"/>
    </source>
</evidence>
<dbReference type="PANTHER" id="PTHR43392">
    <property type="entry name" value="AAA-TYPE ATPASE FAMILY PROTEIN / ANKYRIN REPEAT FAMILY PROTEIN"/>
    <property type="match status" value="1"/>
</dbReference>
<dbReference type="SUPFAM" id="SSF52540">
    <property type="entry name" value="P-loop containing nucleoside triphosphate hydrolases"/>
    <property type="match status" value="1"/>
</dbReference>
<gene>
    <name evidence="5" type="ORF">S01H1_25944</name>
</gene>
<feature type="non-terminal residue" evidence="5">
    <location>
        <position position="1"/>
    </location>
</feature>
<organism evidence="5">
    <name type="scientific">marine sediment metagenome</name>
    <dbReference type="NCBI Taxonomy" id="412755"/>
    <lineage>
        <taxon>unclassified sequences</taxon>
        <taxon>metagenomes</taxon>
        <taxon>ecological metagenomes</taxon>
    </lineage>
</organism>
<keyword evidence="3" id="KW-0067">ATP-binding</keyword>
<dbReference type="EMBL" id="BARS01015706">
    <property type="protein sequence ID" value="GAF93445.1"/>
    <property type="molecule type" value="Genomic_DNA"/>
</dbReference>
<evidence type="ECO:0000256" key="1">
    <source>
        <dbReference type="ARBA" id="ARBA00010378"/>
    </source>
</evidence>
<feature type="domain" description="ATPase AAA-type core" evidence="4">
    <location>
        <begin position="12"/>
        <end position="92"/>
    </location>
</feature>
<dbReference type="InterPro" id="IPR000641">
    <property type="entry name" value="CbxX/CfxQ"/>
</dbReference>
<dbReference type="Gene3D" id="3.40.50.300">
    <property type="entry name" value="P-loop containing nucleotide triphosphate hydrolases"/>
    <property type="match status" value="1"/>
</dbReference>
<sequence length="219" mass="25062">SIFSAIGVLNKNTFKKVTRADLIAGYLGQTAIKTKDVIKSSLGGVLFIDEAYALGNSEKKDSFAKECIDTLCESLSDHKSKLMVIIAGYEIDLKKCFFAYNQGLDSRFPWRFHTDDYTGAELNKIFVKKIADINWTVKYKISDSWFESKMDYFKYFGRDMETLLAKTKIAHGRRVFCKPKNEKTVITKIDIDRGFEMFIANNEVKERKGEGSAIPFMYI</sequence>
<dbReference type="Pfam" id="PF00004">
    <property type="entry name" value="AAA"/>
    <property type="match status" value="1"/>
</dbReference>
<dbReference type="AlphaFoldDB" id="X0UYG3"/>
<evidence type="ECO:0000313" key="5">
    <source>
        <dbReference type="EMBL" id="GAF93445.1"/>
    </source>
</evidence>
<name>X0UYG3_9ZZZZ</name>
<proteinExistence type="inferred from homology"/>
<dbReference type="PRINTS" id="PR00819">
    <property type="entry name" value="CBXCFQXSUPER"/>
</dbReference>
<dbReference type="GO" id="GO:0016887">
    <property type="term" value="F:ATP hydrolysis activity"/>
    <property type="evidence" value="ECO:0007669"/>
    <property type="project" value="InterPro"/>
</dbReference>
<dbReference type="GO" id="GO:0005524">
    <property type="term" value="F:ATP binding"/>
    <property type="evidence" value="ECO:0007669"/>
    <property type="project" value="UniProtKB-KW"/>
</dbReference>
<keyword evidence="2" id="KW-0547">Nucleotide-binding</keyword>
<evidence type="ECO:0000259" key="4">
    <source>
        <dbReference type="Pfam" id="PF00004"/>
    </source>
</evidence>
<dbReference type="InterPro" id="IPR050773">
    <property type="entry name" value="CbxX/CfxQ_RuBisCO_ESX"/>
</dbReference>
<accession>X0UYG3</accession>
<dbReference type="InterPro" id="IPR003959">
    <property type="entry name" value="ATPase_AAA_core"/>
</dbReference>
<comment type="similarity">
    <text evidence="1">Belongs to the CbxX/CfxQ family.</text>
</comment>
<protein>
    <recommendedName>
        <fullName evidence="4">ATPase AAA-type core domain-containing protein</fullName>
    </recommendedName>
</protein>
<dbReference type="InterPro" id="IPR027417">
    <property type="entry name" value="P-loop_NTPase"/>
</dbReference>
<evidence type="ECO:0000256" key="3">
    <source>
        <dbReference type="ARBA" id="ARBA00022840"/>
    </source>
</evidence>